<dbReference type="InterPro" id="IPR007452">
    <property type="entry name" value="TamB_C"/>
</dbReference>
<name>A0ABS7VNR3_9HYPH</name>
<keyword evidence="4" id="KW-0472">Membrane</keyword>
<proteinExistence type="predicted"/>
<evidence type="ECO:0000256" key="3">
    <source>
        <dbReference type="ARBA" id="ARBA00022989"/>
    </source>
</evidence>
<accession>A0ABS7VNR3</accession>
<keyword evidence="7" id="KW-1185">Reference proteome</keyword>
<evidence type="ECO:0000256" key="2">
    <source>
        <dbReference type="ARBA" id="ARBA00022692"/>
    </source>
</evidence>
<organism evidence="6 7">
    <name type="scientific">Microvirga puerhi</name>
    <dbReference type="NCBI Taxonomy" id="2876078"/>
    <lineage>
        <taxon>Bacteria</taxon>
        <taxon>Pseudomonadati</taxon>
        <taxon>Pseudomonadota</taxon>
        <taxon>Alphaproteobacteria</taxon>
        <taxon>Hyphomicrobiales</taxon>
        <taxon>Methylobacteriaceae</taxon>
        <taxon>Microvirga</taxon>
    </lineage>
</organism>
<evidence type="ECO:0000313" key="7">
    <source>
        <dbReference type="Proteomes" id="UP000704176"/>
    </source>
</evidence>
<evidence type="ECO:0000256" key="1">
    <source>
        <dbReference type="ARBA" id="ARBA00004167"/>
    </source>
</evidence>
<dbReference type="Pfam" id="PF04357">
    <property type="entry name" value="TamB"/>
    <property type="match status" value="1"/>
</dbReference>
<gene>
    <name evidence="6" type="ORF">K9B37_10135</name>
</gene>
<dbReference type="PANTHER" id="PTHR36985:SF1">
    <property type="entry name" value="TRANSLOCATION AND ASSEMBLY MODULE SUBUNIT TAMB"/>
    <property type="match status" value="1"/>
</dbReference>
<dbReference type="EMBL" id="JAIRBM010000006">
    <property type="protein sequence ID" value="MBZ6076632.1"/>
    <property type="molecule type" value="Genomic_DNA"/>
</dbReference>
<dbReference type="Proteomes" id="UP000704176">
    <property type="component" value="Unassembled WGS sequence"/>
</dbReference>
<sequence>MMTLRRLLVPSIVLLAGIVILFALTLRSRGDEADRGFLADLISRALSTPTTQVSIGAVDGALSSDATIRDITIADRDGVWLRLDSARLVWRRLALLSRRLEVDRLEIGKLEILRRPVPSDEAVPASDQPLLPELPVRIQVQDFSLRELALGQPLLGVPAQLAATGSASLGSPSEGLNLRFDAKRLDAPGQLIARLLYATENLQLTLALDEPAGGILARAANIPGLPPVKLDLSGSGTLDAFKAQLTFDAGDTIGARGQADLRRSGGARLLNIDTQARIEGLLPTPVAPIFAGTTELKAQTSFADDGTIDISGMSIVSQTARLDIAGLVTKERAIDLTVSARAVPTSGEKTVAGAAEIRKLAFDGKVSGPLASPRIAGNLDAEDASLPIGRLGKLTASFSATPDGPISEKTTRIALVADAAATGVALTDPSIARAVGTQLKLTLRGTAFPEGTADVETAHLATQTIDATYSGKIGTQDATGKLTLKAPDLSRFADVASLQLRGDLDLAADTTGLFSGKTVSAALSGGVRRIGTGIAALDRLVDSQLNLSGTVQTLPHGGFGLRDLALLGRYLDLRLTGDAAPEHVDLSAAARISNLAKADNRLTGTADVTAKLSGSLAQLNAQAQAQLHNATALGRPISRLTLNTTASDLTGRPSATARLIGEIDGKPVDGALHLSGGSESGWRLDPLNLKVGSATISGQLTLDSNNLAAGRLAIDARNLDDLSPLVLTRLSGDLNATLLLSADNGRQNATFDATGSRLRVASVTADRFEAKLSVTDLYARPVIDGTLAINRAFVSGEEISQIRLDAQGTSAASDLSLTAVARNFNLTARGRLAPDTPIRLELTTLTARRDRRQISLVQPTTLTFADGGVDVRRLSLAIDRGAITVNGRVGSNLNLTLDARAVPLAAADIFAPGLGLSGTLDGNAQIAGPADRPEGNWRLRIAKLMLPQTSNLGLPSIDLTSEGQLRNGQTTLNATVQAGSAGSLRINGEVPLAAAGKLNLSIQGRIDASVANGYLSISGRSVTGTLDVDARVAGSPAAPAVTGSANISRGTFTDAVQGTRLTDIRGRLVARETDVTIEQLSAITPSDGSLSVSGRIRLDPAAGFPGDIRITGQRAKLVSNDVVTTTADLALSLSGPLAQNPRIDGEIRILSMDVTVPERLATTIRPLEGTRHVQPTPTAAARLALAARAKAGARRAPPFDAVLNLSVSAPSRIFVRGRGIQAELGGDLRLTGTLANPIAIGAFDLRNGRFTIAGTRLDFTRGRLTFTGDLTPELDFAAETRAGDVTAQVVVAGSAREPYFTFTSDPALPQDEVLSRILFSKASGGLSVGQAVQLAQVAAQFAGGGGDDVFEVLRRSLGVEGLDLSFGADGGPTIGISKALSDRISVGVKAGASTEQSGVSVDIDVTRRIRVQGEVGANGSTSIGVGAEWEY</sequence>
<keyword evidence="3" id="KW-1133">Transmembrane helix</keyword>
<protein>
    <submittedName>
        <fullName evidence="6">Translocation/assembly module TamB domain-containing protein</fullName>
    </submittedName>
</protein>
<comment type="caution">
    <text evidence="6">The sequence shown here is derived from an EMBL/GenBank/DDBJ whole genome shotgun (WGS) entry which is preliminary data.</text>
</comment>
<evidence type="ECO:0000259" key="5">
    <source>
        <dbReference type="Pfam" id="PF04357"/>
    </source>
</evidence>
<feature type="domain" description="Translocation and assembly module TamB C-terminal" evidence="5">
    <location>
        <begin position="1080"/>
        <end position="1425"/>
    </location>
</feature>
<comment type="subcellular location">
    <subcellularLocation>
        <location evidence="1">Membrane</location>
        <topology evidence="1">Single-pass membrane protein</topology>
    </subcellularLocation>
</comment>
<dbReference type="PANTHER" id="PTHR36985">
    <property type="entry name" value="TRANSLOCATION AND ASSEMBLY MODULE SUBUNIT TAMB"/>
    <property type="match status" value="1"/>
</dbReference>
<keyword evidence="2" id="KW-0812">Transmembrane</keyword>
<evidence type="ECO:0000256" key="4">
    <source>
        <dbReference type="ARBA" id="ARBA00023136"/>
    </source>
</evidence>
<evidence type="ECO:0000313" key="6">
    <source>
        <dbReference type="EMBL" id="MBZ6076632.1"/>
    </source>
</evidence>
<dbReference type="RefSeq" id="WP_224312951.1">
    <property type="nucleotide sequence ID" value="NZ_JAIRBM010000006.1"/>
</dbReference>
<reference evidence="6 7" key="1">
    <citation type="submission" date="2021-09" db="EMBL/GenBank/DDBJ databases">
        <title>The complete genome sequence of a new microorganism.</title>
        <authorList>
            <person name="Zi Z."/>
        </authorList>
    </citation>
    <scope>NUCLEOTIDE SEQUENCE [LARGE SCALE GENOMIC DNA]</scope>
    <source>
        <strain evidence="6 7">WGZ8</strain>
    </source>
</reference>